<accession>A0ACC3YD86</accession>
<evidence type="ECO:0000313" key="2">
    <source>
        <dbReference type="Proteomes" id="UP000805649"/>
    </source>
</evidence>
<dbReference type="Proteomes" id="UP000805649">
    <property type="component" value="Unassembled WGS sequence"/>
</dbReference>
<name>A0ACC3YD86_COLTU</name>
<evidence type="ECO:0000313" key="1">
    <source>
        <dbReference type="EMBL" id="KAL0929795.1"/>
    </source>
</evidence>
<comment type="caution">
    <text evidence="1">The sequence shown here is derived from an EMBL/GenBank/DDBJ whole genome shotgun (WGS) entry which is preliminary data.</text>
</comment>
<proteinExistence type="predicted"/>
<reference evidence="1 2" key="1">
    <citation type="journal article" date="2020" name="Phytopathology">
        <title>Genome Sequence Resources of Colletotrichum truncatum, C. plurivorum, C. musicola, and C. sojae: Four Species Pathogenic to Soybean (Glycine max).</title>
        <authorList>
            <person name="Rogerio F."/>
            <person name="Boufleur T.R."/>
            <person name="Ciampi-Guillardi M."/>
            <person name="Sukno S.A."/>
            <person name="Thon M.R."/>
            <person name="Massola Junior N.S."/>
            <person name="Baroncelli R."/>
        </authorList>
    </citation>
    <scope>NUCLEOTIDE SEQUENCE [LARGE SCALE GENOMIC DNA]</scope>
    <source>
        <strain evidence="1 2">CMES1059</strain>
    </source>
</reference>
<keyword evidence="2" id="KW-1185">Reference proteome</keyword>
<gene>
    <name evidence="1" type="ORF">CTRU02_215225</name>
</gene>
<organism evidence="1 2">
    <name type="scientific">Colletotrichum truncatum</name>
    <name type="common">Anthracnose fungus</name>
    <name type="synonym">Colletotrichum capsici</name>
    <dbReference type="NCBI Taxonomy" id="5467"/>
    <lineage>
        <taxon>Eukaryota</taxon>
        <taxon>Fungi</taxon>
        <taxon>Dikarya</taxon>
        <taxon>Ascomycota</taxon>
        <taxon>Pezizomycotina</taxon>
        <taxon>Sordariomycetes</taxon>
        <taxon>Hypocreomycetidae</taxon>
        <taxon>Glomerellales</taxon>
        <taxon>Glomerellaceae</taxon>
        <taxon>Colletotrichum</taxon>
        <taxon>Colletotrichum truncatum species complex</taxon>
    </lineage>
</organism>
<dbReference type="EMBL" id="VUJX02000014">
    <property type="protein sequence ID" value="KAL0929795.1"/>
    <property type="molecule type" value="Genomic_DNA"/>
</dbReference>
<sequence length="81" mass="9202">MHCSKAPTQSPAETKLILAIWLAVAFIQSVLLFSRGNQESLSTEAKQRLLFLWAVQILCCLIVFLWSFQDLPVNISPNKRK</sequence>
<protein>
    <submittedName>
        <fullName evidence="1">Uncharacterized protein</fullName>
    </submittedName>
</protein>